<sequence length="455" mass="48788">MTRPPTTSSRLAVAAAAGASLLVAAATGAAPAAAAGSDLDFPQFSYVGTAFDKRTLAYNPTNEFIFPSVIRAADYFSNPLGTYYLYYAPHERPGGIALAYSDSIDGPWTEYNANPLISNTWLPHYSTVSHISSPHAVWIEGERKLFLYFHGENSITRYATSDDGIHFSYGGTAVSRNETTGGETSYARVFEQSVPRLGTRYLMVFMDNPTAALPGPTGPVSRRIRWAVSNDARTWAMQPEPIVTPQGDEGPNASGPFFLRWQDRNLVIYHAADGNMHAVDVGENFDQEIHLGVVHDSMTAAPDLGRSAAPTFYFDGRTAHMYYEAGGRLTATIGHATATLAEPLPVRQLDCAVDRPVLWPPNHELVDVTVTVDLRDGVLGPNAFALTGVTGGDATDASGFATGTPDTSGKLRAERAGNGGDRVYRLTYGGHDEIGRPVGCTVTVTVPHDQGGNNA</sequence>
<keyword evidence="3" id="KW-1185">Reference proteome</keyword>
<feature type="chain" id="PRO_5039458323" description="BNR repeat neuraminidase" evidence="1">
    <location>
        <begin position="26"/>
        <end position="455"/>
    </location>
</feature>
<dbReference type="SUPFAM" id="SSF75005">
    <property type="entry name" value="Arabinanase/levansucrase/invertase"/>
    <property type="match status" value="1"/>
</dbReference>
<protein>
    <recommendedName>
        <fullName evidence="4">BNR repeat neuraminidase</fullName>
    </recommendedName>
</protein>
<accession>A0A562IIF2</accession>
<gene>
    <name evidence="2" type="ORF">JD77_05520</name>
</gene>
<dbReference type="Gene3D" id="2.115.10.20">
    <property type="entry name" value="Glycosyl hydrolase domain, family 43"/>
    <property type="match status" value="2"/>
</dbReference>
<dbReference type="AlphaFoldDB" id="A0A562IIF2"/>
<dbReference type="Proteomes" id="UP000319825">
    <property type="component" value="Unassembled WGS sequence"/>
</dbReference>
<evidence type="ECO:0000313" key="3">
    <source>
        <dbReference type="Proteomes" id="UP000319825"/>
    </source>
</evidence>
<keyword evidence="1" id="KW-0732">Signal</keyword>
<dbReference type="PROSITE" id="PS51318">
    <property type="entry name" value="TAT"/>
    <property type="match status" value="1"/>
</dbReference>
<dbReference type="InterPro" id="IPR006311">
    <property type="entry name" value="TAT_signal"/>
</dbReference>
<evidence type="ECO:0000313" key="2">
    <source>
        <dbReference type="EMBL" id="TWH70495.1"/>
    </source>
</evidence>
<evidence type="ECO:0000256" key="1">
    <source>
        <dbReference type="SAM" id="SignalP"/>
    </source>
</evidence>
<name>A0A562IIF2_MICOL</name>
<reference evidence="2 3" key="1">
    <citation type="submission" date="2019-07" db="EMBL/GenBank/DDBJ databases">
        <title>R&amp;d 2014.</title>
        <authorList>
            <person name="Klenk H.-P."/>
        </authorList>
    </citation>
    <scope>NUCLEOTIDE SEQUENCE [LARGE SCALE GENOMIC DNA]</scope>
    <source>
        <strain evidence="2 3">DSM 43868</strain>
    </source>
</reference>
<dbReference type="EMBL" id="VLKE01000001">
    <property type="protein sequence ID" value="TWH70495.1"/>
    <property type="molecule type" value="Genomic_DNA"/>
</dbReference>
<proteinExistence type="predicted"/>
<comment type="caution">
    <text evidence="2">The sequence shown here is derived from an EMBL/GenBank/DDBJ whole genome shotgun (WGS) entry which is preliminary data.</text>
</comment>
<feature type="signal peptide" evidence="1">
    <location>
        <begin position="1"/>
        <end position="25"/>
    </location>
</feature>
<dbReference type="InterPro" id="IPR023296">
    <property type="entry name" value="Glyco_hydro_beta-prop_sf"/>
</dbReference>
<dbReference type="OrthoDB" id="1413930at2"/>
<dbReference type="RefSeq" id="WP_145776752.1">
    <property type="nucleotide sequence ID" value="NZ_JBIAZH010000007.1"/>
</dbReference>
<evidence type="ECO:0008006" key="4">
    <source>
        <dbReference type="Google" id="ProtNLM"/>
    </source>
</evidence>
<organism evidence="2 3">
    <name type="scientific">Micromonospora olivasterospora</name>
    <dbReference type="NCBI Taxonomy" id="1880"/>
    <lineage>
        <taxon>Bacteria</taxon>
        <taxon>Bacillati</taxon>
        <taxon>Actinomycetota</taxon>
        <taxon>Actinomycetes</taxon>
        <taxon>Micromonosporales</taxon>
        <taxon>Micromonosporaceae</taxon>
        <taxon>Micromonospora</taxon>
    </lineage>
</organism>